<evidence type="ECO:0000313" key="3">
    <source>
        <dbReference type="Proteomes" id="UP000094776"/>
    </source>
</evidence>
<name>A0A1B4Q0A2_BURCE</name>
<dbReference type="Pfam" id="PF12790">
    <property type="entry name" value="T6SS-SciN"/>
    <property type="match status" value="1"/>
</dbReference>
<organism evidence="2 3">
    <name type="scientific">Burkholderia cepacia</name>
    <name type="common">Pseudomonas cepacia</name>
    <dbReference type="NCBI Taxonomy" id="292"/>
    <lineage>
        <taxon>Bacteria</taxon>
        <taxon>Pseudomonadati</taxon>
        <taxon>Pseudomonadota</taxon>
        <taxon>Betaproteobacteria</taxon>
        <taxon>Burkholderiales</taxon>
        <taxon>Burkholderiaceae</taxon>
        <taxon>Burkholderia</taxon>
        <taxon>Burkholderia cepacia complex</taxon>
    </lineage>
</organism>
<evidence type="ECO:0000256" key="1">
    <source>
        <dbReference type="SAM" id="SignalP"/>
    </source>
</evidence>
<dbReference type="Gene3D" id="2.60.40.4150">
    <property type="entry name" value="Type VI secretion system, lipoprotein SciN"/>
    <property type="match status" value="1"/>
</dbReference>
<dbReference type="NCBIfam" id="TIGR03352">
    <property type="entry name" value="VI_chp_3"/>
    <property type="match status" value="1"/>
</dbReference>
<dbReference type="InterPro" id="IPR017734">
    <property type="entry name" value="T6SS_SciN"/>
</dbReference>
<dbReference type="PANTHER" id="PTHR37625:SF4">
    <property type="entry name" value="OUTER MEMBRANE LIPOPROTEIN"/>
    <property type="match status" value="1"/>
</dbReference>
<dbReference type="PANTHER" id="PTHR37625">
    <property type="entry name" value="OUTER MEMBRANE LIPOPROTEIN-RELATED"/>
    <property type="match status" value="1"/>
</dbReference>
<reference evidence="2 3" key="1">
    <citation type="submission" date="2015-12" db="EMBL/GenBank/DDBJ databases">
        <title>Diversity of Burkholderia near neighbor genomes.</title>
        <authorList>
            <person name="Sahl J."/>
            <person name="Wagner D."/>
            <person name="Keim P."/>
        </authorList>
    </citation>
    <scope>NUCLEOTIDE SEQUENCE [LARGE SCALE GENOMIC DNA]</scope>
    <source>
        <strain evidence="2 3">MSMB1184WGS</strain>
    </source>
</reference>
<dbReference type="EMBL" id="CP013444">
    <property type="protein sequence ID" value="AOK19602.1"/>
    <property type="molecule type" value="Genomic_DNA"/>
</dbReference>
<sequence>MRRRSGGFIVLGCVLLLPGCGATEHAAAVPYAITVDVAPDVNPDPNRKPAPIVLKVFQLRAASSFDSADFFSLQDKPENVLGTDLLGTDRVILRPGESRTLHYRGNVEAGAIGVVAEYRMLERNRWRLTVPLPRAKQLNLYKFWQTSPGELKLSIAVRNGGIGLGGDARGRP</sequence>
<feature type="signal peptide" evidence="1">
    <location>
        <begin position="1"/>
        <end position="26"/>
    </location>
</feature>
<protein>
    <submittedName>
        <fullName evidence="2">Type VI secretion lipofamily protein</fullName>
    </submittedName>
</protein>
<gene>
    <name evidence="2" type="ORF">WT26_27330</name>
</gene>
<dbReference type="Proteomes" id="UP000094776">
    <property type="component" value="Chromosome 2"/>
</dbReference>
<dbReference type="InterPro" id="IPR038706">
    <property type="entry name" value="Type_VI_SciN-like_sf"/>
</dbReference>
<feature type="chain" id="PRO_5008567877" evidence="1">
    <location>
        <begin position="27"/>
        <end position="172"/>
    </location>
</feature>
<accession>A0A1B4Q0A2</accession>
<dbReference type="RefSeq" id="WP_069274388.1">
    <property type="nucleotide sequence ID" value="NZ_CP013444.1"/>
</dbReference>
<evidence type="ECO:0000313" key="2">
    <source>
        <dbReference type="EMBL" id="AOK19602.1"/>
    </source>
</evidence>
<dbReference type="AlphaFoldDB" id="A0A1B4Q0A2"/>
<keyword evidence="1" id="KW-0732">Signal</keyword>
<proteinExistence type="predicted"/>